<dbReference type="GO" id="GO:0003676">
    <property type="term" value="F:nucleic acid binding"/>
    <property type="evidence" value="ECO:0007669"/>
    <property type="project" value="InterPro"/>
</dbReference>
<keyword evidence="3" id="KW-0269">Exonuclease</keyword>
<dbReference type="InterPro" id="IPR012337">
    <property type="entry name" value="RNaseH-like_sf"/>
</dbReference>
<dbReference type="GO" id="GO:0000175">
    <property type="term" value="F:3'-5'-RNA exonuclease activity"/>
    <property type="evidence" value="ECO:0007669"/>
    <property type="project" value="InterPro"/>
</dbReference>
<dbReference type="Pfam" id="PF00929">
    <property type="entry name" value="RNase_T"/>
    <property type="match status" value="1"/>
</dbReference>
<accession>A0A8B7N6P0</accession>
<feature type="domain" description="Exonuclease" evidence="5">
    <location>
        <begin position="118"/>
        <end position="343"/>
    </location>
</feature>
<dbReference type="GO" id="GO:0005737">
    <property type="term" value="C:cytoplasm"/>
    <property type="evidence" value="ECO:0007669"/>
    <property type="project" value="TreeGrafter"/>
</dbReference>
<keyword evidence="1" id="KW-0540">Nuclease</keyword>
<dbReference type="SMART" id="SM00479">
    <property type="entry name" value="EXOIII"/>
    <property type="match status" value="1"/>
</dbReference>
<sequence length="719" mass="78966">MSFECDNVSDETSFGNAPTNDTFPEVAFFEVPNDASKTANSKNKELVKHPAFRQISAINGEINRMSVKHLKIELERLSFDGRGCKDVLRKRLKAYERSRILSEACIEDPNMGHQHYTHIVVIDFEATCEEHQTKDYIHEIIEFPAVLIRVSDAARVGEFHSLVRPVLNPTLSDFCRQLTGIEQSDVDAAPTFPEVLNSFESWLTQQGVGAMPTRDFRHGGHGSSGSSESGDVAAPRAQTSPTRIEALHSEALGKFSVVTDGPWDMARFLLMQCSVSELPFPSWARSWINLRKVFSNFYITKRLCLSEMLTALGIEFVGRPHCGLDDARNIAAIAEVLLRDGALPRVNETIAHLPHSMPPSFKGSSVANVTLKDFKSSQRRRNRSSCPSSSDVPEDASPGLQNSDGDAIMDALSADGPDCGGVDVLCDDISDLAVRTDASSHALTNGTSHCVQMDAGRQLPNDIQDLPHYGSSGRQGSGELTQPGAFPRYASADSSTIAMINDQSGCNQFPVLESISSDPSCLQDTLSEEMHFDAQVMTSVAASELLLERPQPQCNNPCEPMRGSSSVPKKKYYANDLGSYVEMSDHRYIHYSQINNRNKFVAKKFPNNVNPHSAIAESSYVECEAGKQTSGQPAVSSNSSRRGRRVNTHKPPTSQAVGVEARQPGKRQPYSRRGGGIKTSFHGAHKNVTALDDCKTYKNVDFNDSSQFPELGPLKRSYK</sequence>
<dbReference type="Gene3D" id="3.30.420.10">
    <property type="entry name" value="Ribonuclease H-like superfamily/Ribonuclease H"/>
    <property type="match status" value="1"/>
</dbReference>
<dbReference type="InterPro" id="IPR036397">
    <property type="entry name" value="RNaseH_sf"/>
</dbReference>
<dbReference type="GeneID" id="108666561"/>
<evidence type="ECO:0000313" key="7">
    <source>
        <dbReference type="RefSeq" id="XP_018008953.1"/>
    </source>
</evidence>
<feature type="region of interest" description="Disordered" evidence="4">
    <location>
        <begin position="626"/>
        <end position="685"/>
    </location>
</feature>
<evidence type="ECO:0000313" key="6">
    <source>
        <dbReference type="Proteomes" id="UP000694843"/>
    </source>
</evidence>
<evidence type="ECO:0000256" key="3">
    <source>
        <dbReference type="ARBA" id="ARBA00022839"/>
    </source>
</evidence>
<dbReference type="InterPro" id="IPR047201">
    <property type="entry name" value="ERI-1_3'hExo-like"/>
</dbReference>
<dbReference type="Proteomes" id="UP000694843">
    <property type="component" value="Unplaced"/>
</dbReference>
<reference evidence="7" key="1">
    <citation type="submission" date="2025-08" db="UniProtKB">
        <authorList>
            <consortium name="RefSeq"/>
        </authorList>
    </citation>
    <scope>IDENTIFICATION</scope>
</reference>
<proteinExistence type="predicted"/>
<dbReference type="OrthoDB" id="448399at2759"/>
<dbReference type="InterPro" id="IPR051274">
    <property type="entry name" value="3-5_Exoribonuclease"/>
</dbReference>
<dbReference type="CDD" id="cd06133">
    <property type="entry name" value="ERI-1_3'hExo_like"/>
    <property type="match status" value="1"/>
</dbReference>
<protein>
    <submittedName>
        <fullName evidence="7">Uncharacterized protein LOC108666561</fullName>
    </submittedName>
</protein>
<feature type="region of interest" description="Disordered" evidence="4">
    <location>
        <begin position="213"/>
        <end position="240"/>
    </location>
</feature>
<gene>
    <name evidence="7" type="primary">LOC108666561</name>
</gene>
<dbReference type="PANTHER" id="PTHR23044:SF61">
    <property type="entry name" value="3'-5' EXORIBONUCLEASE 1-RELATED"/>
    <property type="match status" value="1"/>
</dbReference>
<evidence type="ECO:0000256" key="2">
    <source>
        <dbReference type="ARBA" id="ARBA00022801"/>
    </source>
</evidence>
<evidence type="ECO:0000256" key="1">
    <source>
        <dbReference type="ARBA" id="ARBA00022722"/>
    </source>
</evidence>
<feature type="region of interest" description="Disordered" evidence="4">
    <location>
        <begin position="374"/>
        <end position="407"/>
    </location>
</feature>
<dbReference type="GO" id="GO:0005730">
    <property type="term" value="C:nucleolus"/>
    <property type="evidence" value="ECO:0007669"/>
    <property type="project" value="TreeGrafter"/>
</dbReference>
<keyword evidence="6" id="KW-1185">Reference proteome</keyword>
<evidence type="ECO:0000256" key="4">
    <source>
        <dbReference type="SAM" id="MobiDB-lite"/>
    </source>
</evidence>
<dbReference type="Gene3D" id="1.10.720.30">
    <property type="entry name" value="SAP domain"/>
    <property type="match status" value="1"/>
</dbReference>
<organism evidence="6 7">
    <name type="scientific">Hyalella azteca</name>
    <name type="common">Amphipod</name>
    <dbReference type="NCBI Taxonomy" id="294128"/>
    <lineage>
        <taxon>Eukaryota</taxon>
        <taxon>Metazoa</taxon>
        <taxon>Ecdysozoa</taxon>
        <taxon>Arthropoda</taxon>
        <taxon>Crustacea</taxon>
        <taxon>Multicrustacea</taxon>
        <taxon>Malacostraca</taxon>
        <taxon>Eumalacostraca</taxon>
        <taxon>Peracarida</taxon>
        <taxon>Amphipoda</taxon>
        <taxon>Senticaudata</taxon>
        <taxon>Talitrida</taxon>
        <taxon>Talitroidea</taxon>
        <taxon>Hyalellidae</taxon>
        <taxon>Hyalella</taxon>
    </lineage>
</organism>
<keyword evidence="2" id="KW-0378">Hydrolase</keyword>
<evidence type="ECO:0000259" key="5">
    <source>
        <dbReference type="SMART" id="SM00479"/>
    </source>
</evidence>
<dbReference type="InterPro" id="IPR036361">
    <property type="entry name" value="SAP_dom_sf"/>
</dbReference>
<dbReference type="AlphaFoldDB" id="A0A8B7N6P0"/>
<dbReference type="InterPro" id="IPR013520">
    <property type="entry name" value="Ribonucl_H"/>
</dbReference>
<name>A0A8B7N6P0_HYAAZ</name>
<dbReference type="KEGG" id="hazt:108666561"/>
<dbReference type="PANTHER" id="PTHR23044">
    <property type="entry name" value="3'-5' EXONUCLEASE ERI1-RELATED"/>
    <property type="match status" value="1"/>
</dbReference>
<dbReference type="RefSeq" id="XP_018008953.1">
    <property type="nucleotide sequence ID" value="XM_018153464.2"/>
</dbReference>
<dbReference type="SUPFAM" id="SSF53098">
    <property type="entry name" value="Ribonuclease H-like"/>
    <property type="match status" value="1"/>
</dbReference>